<feature type="region of interest" description="Disordered" evidence="1">
    <location>
        <begin position="55"/>
        <end position="91"/>
    </location>
</feature>
<dbReference type="GO" id="GO:0005886">
    <property type="term" value="C:plasma membrane"/>
    <property type="evidence" value="ECO:0007669"/>
    <property type="project" value="TreeGrafter"/>
</dbReference>
<organism evidence="3 4">
    <name type="scientific">Effrenium voratum</name>
    <dbReference type="NCBI Taxonomy" id="2562239"/>
    <lineage>
        <taxon>Eukaryota</taxon>
        <taxon>Sar</taxon>
        <taxon>Alveolata</taxon>
        <taxon>Dinophyceae</taxon>
        <taxon>Suessiales</taxon>
        <taxon>Symbiodiniaceae</taxon>
        <taxon>Effrenium</taxon>
    </lineage>
</organism>
<dbReference type="Proteomes" id="UP001178507">
    <property type="component" value="Unassembled WGS sequence"/>
</dbReference>
<keyword evidence="2" id="KW-1133">Transmembrane helix</keyword>
<gene>
    <name evidence="3" type="ORF">EVOR1521_LOCUS31298</name>
</gene>
<evidence type="ECO:0000256" key="2">
    <source>
        <dbReference type="SAM" id="Phobius"/>
    </source>
</evidence>
<dbReference type="GO" id="GO:0005249">
    <property type="term" value="F:voltage-gated potassium channel activity"/>
    <property type="evidence" value="ECO:0007669"/>
    <property type="project" value="TreeGrafter"/>
</dbReference>
<dbReference type="EMBL" id="CAUJNA010003818">
    <property type="protein sequence ID" value="CAJ1410480.1"/>
    <property type="molecule type" value="Genomic_DNA"/>
</dbReference>
<dbReference type="Gene3D" id="1.10.287.70">
    <property type="match status" value="1"/>
</dbReference>
<feature type="transmembrane region" description="Helical" evidence="2">
    <location>
        <begin position="186"/>
        <end position="209"/>
    </location>
</feature>
<keyword evidence="2" id="KW-0812">Transmembrane</keyword>
<evidence type="ECO:0000313" key="3">
    <source>
        <dbReference type="EMBL" id="CAJ1410480.1"/>
    </source>
</evidence>
<dbReference type="PANTHER" id="PTHR10217:SF435">
    <property type="entry name" value="POTASSIUM VOLTAGE-GATED CHANNEL PROTEIN EAG"/>
    <property type="match status" value="1"/>
</dbReference>
<dbReference type="InterPro" id="IPR014710">
    <property type="entry name" value="RmlC-like_jellyroll"/>
</dbReference>
<proteinExistence type="predicted"/>
<feature type="compositionally biased region" description="Basic and acidic residues" evidence="1">
    <location>
        <begin position="72"/>
        <end position="85"/>
    </location>
</feature>
<evidence type="ECO:0008006" key="5">
    <source>
        <dbReference type="Google" id="ProtNLM"/>
    </source>
</evidence>
<reference evidence="3" key="1">
    <citation type="submission" date="2023-08" db="EMBL/GenBank/DDBJ databases">
        <authorList>
            <person name="Chen Y."/>
            <person name="Shah S."/>
            <person name="Dougan E. K."/>
            <person name="Thang M."/>
            <person name="Chan C."/>
        </authorList>
    </citation>
    <scope>NUCLEOTIDE SEQUENCE</scope>
</reference>
<keyword evidence="4" id="KW-1185">Reference proteome</keyword>
<dbReference type="InterPro" id="IPR050818">
    <property type="entry name" value="KCNH_animal-type"/>
</dbReference>
<dbReference type="GO" id="GO:0042391">
    <property type="term" value="P:regulation of membrane potential"/>
    <property type="evidence" value="ECO:0007669"/>
    <property type="project" value="TreeGrafter"/>
</dbReference>
<dbReference type="InterPro" id="IPR018490">
    <property type="entry name" value="cNMP-bd_dom_sf"/>
</dbReference>
<evidence type="ECO:0000313" key="4">
    <source>
        <dbReference type="Proteomes" id="UP001178507"/>
    </source>
</evidence>
<feature type="transmembrane region" description="Helical" evidence="2">
    <location>
        <begin position="383"/>
        <end position="411"/>
    </location>
</feature>
<sequence>MASFRELLRRLEDAHDLELAQLREELGQAGSRRKSTVAMNMDDFLNYSRGKEAPRRRLYENESPGSALNESATHEEDHHHLDRRSGSMASLGKRPTLELHPEWEDTGEEVVNPNAKPLLQRKSSIAEEGQALVESLSGGCCYRNAVFKPAVPLLIFWQLTGVMVLLFDTVWVPMQVFPEEAQISLSWLMSLTTIYWFGDIFVTLNTAIYSQRGEVDSRRVKIFCAYAKSWLFFDLLLTSLDLYSYVSKWLDPDAGGGGAAQAARSGRFARLVRLIRLLRLVRLAKLRQIMFVIASLIDSEWATLMFAVVRNLAVILISNHYLACIWFGIGTLVPDESAQCWVSRTGLEQADMWSQYMVSAQWALAQFTPGASEVNPECGVERLYYIFVLVCGLVLGSCFVSSITTIMNAVWGLTRYNTTQMFLLKKFLTEHGVSRQLSSRILRYVDYVMELRHKKTHQSKVHFLQLLSGPLQWELQREIFSNTLNVHNVFASYSMAASPAISQICATALSSNIYAKKDSVFHTGEQAKHMTFLVTGALVYCMKTTIDKKVVPLTIKLNASTWSCEAALWMMWRTRGDMRALAESDALVINSQKFREASMCYPASVTLGRAAAQQFYDRVMELSATSEIGMTDVSEEVMADHLHRNERQGDVLDIQRELEAAEEQEADSMGAVVWSSEAERERKPVNRLNRRRRMSLEEDDVVLSASTHRWRMKPEVFAEKWSV</sequence>
<dbReference type="AlphaFoldDB" id="A0AA36NF94"/>
<dbReference type="SUPFAM" id="SSF51206">
    <property type="entry name" value="cAMP-binding domain-like"/>
    <property type="match status" value="1"/>
</dbReference>
<accession>A0AA36NF94</accession>
<feature type="transmembrane region" description="Helical" evidence="2">
    <location>
        <begin position="153"/>
        <end position="174"/>
    </location>
</feature>
<dbReference type="SUPFAM" id="SSF81324">
    <property type="entry name" value="Voltage-gated potassium channels"/>
    <property type="match status" value="1"/>
</dbReference>
<comment type="caution">
    <text evidence="3">The sequence shown here is derived from an EMBL/GenBank/DDBJ whole genome shotgun (WGS) entry which is preliminary data.</text>
</comment>
<dbReference type="PANTHER" id="PTHR10217">
    <property type="entry name" value="VOLTAGE AND LIGAND GATED POTASSIUM CHANNEL"/>
    <property type="match status" value="1"/>
</dbReference>
<keyword evidence="2" id="KW-0472">Membrane</keyword>
<protein>
    <recommendedName>
        <fullName evidence="5">Cyclic nucleotide-binding domain-containing protein</fullName>
    </recommendedName>
</protein>
<name>A0AA36NF94_9DINO</name>
<dbReference type="Gene3D" id="2.60.120.10">
    <property type="entry name" value="Jelly Rolls"/>
    <property type="match status" value="1"/>
</dbReference>
<evidence type="ECO:0000256" key="1">
    <source>
        <dbReference type="SAM" id="MobiDB-lite"/>
    </source>
</evidence>